<evidence type="ECO:0000256" key="2">
    <source>
        <dbReference type="ARBA" id="ARBA00002421"/>
    </source>
</evidence>
<evidence type="ECO:0000256" key="12">
    <source>
        <dbReference type="ARBA" id="ARBA00068926"/>
    </source>
</evidence>
<reference evidence="18" key="1">
    <citation type="journal article" date="2023" name="Science">
        <title>Genome structures resolve the early diversification of teleost fishes.</title>
        <authorList>
            <person name="Parey E."/>
            <person name="Louis A."/>
            <person name="Montfort J."/>
            <person name="Bouchez O."/>
            <person name="Roques C."/>
            <person name="Iampietro C."/>
            <person name="Lluch J."/>
            <person name="Castinel A."/>
            <person name="Donnadieu C."/>
            <person name="Desvignes T."/>
            <person name="Floi Bucao C."/>
            <person name="Jouanno E."/>
            <person name="Wen M."/>
            <person name="Mejri S."/>
            <person name="Dirks R."/>
            <person name="Jansen H."/>
            <person name="Henkel C."/>
            <person name="Chen W.J."/>
            <person name="Zahm M."/>
            <person name="Cabau C."/>
            <person name="Klopp C."/>
            <person name="Thompson A.W."/>
            <person name="Robinson-Rechavi M."/>
            <person name="Braasch I."/>
            <person name="Lecointre G."/>
            <person name="Bobe J."/>
            <person name="Postlethwait J.H."/>
            <person name="Berthelot C."/>
            <person name="Roest Crollius H."/>
            <person name="Guiguen Y."/>
        </authorList>
    </citation>
    <scope>NUCLEOTIDE SEQUENCE</scope>
    <source>
        <strain evidence="18">Concon-B</strain>
    </source>
</reference>
<comment type="caution">
    <text evidence="18">The sequence shown here is derived from an EMBL/GenBank/DDBJ whole genome shotgun (WGS) entry which is preliminary data.</text>
</comment>
<dbReference type="Gene3D" id="3.30.70.270">
    <property type="match status" value="2"/>
</dbReference>
<name>A0A9Q1CZN8_CONCO</name>
<organism evidence="18 19">
    <name type="scientific">Conger conger</name>
    <name type="common">Conger eel</name>
    <name type="synonym">Muraena conger</name>
    <dbReference type="NCBI Taxonomy" id="82655"/>
    <lineage>
        <taxon>Eukaryota</taxon>
        <taxon>Metazoa</taxon>
        <taxon>Chordata</taxon>
        <taxon>Craniata</taxon>
        <taxon>Vertebrata</taxon>
        <taxon>Euteleostomi</taxon>
        <taxon>Actinopterygii</taxon>
        <taxon>Neopterygii</taxon>
        <taxon>Teleostei</taxon>
        <taxon>Anguilliformes</taxon>
        <taxon>Congridae</taxon>
        <taxon>Conger</taxon>
    </lineage>
</organism>
<evidence type="ECO:0000256" key="13">
    <source>
        <dbReference type="ARBA" id="ARBA00076879"/>
    </source>
</evidence>
<evidence type="ECO:0000256" key="8">
    <source>
        <dbReference type="ARBA" id="ARBA00022801"/>
    </source>
</evidence>
<evidence type="ECO:0000313" key="19">
    <source>
        <dbReference type="Proteomes" id="UP001152803"/>
    </source>
</evidence>
<keyword evidence="19" id="KW-1185">Reference proteome</keyword>
<dbReference type="CDD" id="cd09274">
    <property type="entry name" value="RNase_HI_RT_Ty3"/>
    <property type="match status" value="1"/>
</dbReference>
<comment type="subunit">
    <text evidence="11">Binds MBD1. Binds SSBP1.</text>
</comment>
<evidence type="ECO:0000256" key="10">
    <source>
        <dbReference type="ARBA" id="ARBA00033426"/>
    </source>
</evidence>
<dbReference type="InterPro" id="IPR041577">
    <property type="entry name" value="RT_RNaseH_2"/>
</dbReference>
<dbReference type="InterPro" id="IPR043502">
    <property type="entry name" value="DNA/RNA_pol_sf"/>
</dbReference>
<dbReference type="EC" id="3.1.26.4" evidence="6"/>
<feature type="region of interest" description="Disordered" evidence="16">
    <location>
        <begin position="333"/>
        <end position="354"/>
    </location>
</feature>
<keyword evidence="9" id="KW-0234">DNA repair</keyword>
<evidence type="ECO:0000256" key="1">
    <source>
        <dbReference type="ARBA" id="ARBA00000086"/>
    </source>
</evidence>
<dbReference type="EMBL" id="JAFJMO010000016">
    <property type="protein sequence ID" value="KAJ8253921.1"/>
    <property type="molecule type" value="Genomic_DNA"/>
</dbReference>
<evidence type="ECO:0000256" key="9">
    <source>
        <dbReference type="ARBA" id="ARBA00023204"/>
    </source>
</evidence>
<feature type="domain" description="Reverse transcriptase" evidence="17">
    <location>
        <begin position="1"/>
        <end position="67"/>
    </location>
</feature>
<dbReference type="NCBIfam" id="TIGR00567">
    <property type="entry name" value="3mg"/>
    <property type="match status" value="1"/>
</dbReference>
<dbReference type="AlphaFoldDB" id="A0A9Q1CZN8"/>
<dbReference type="PROSITE" id="PS50878">
    <property type="entry name" value="RT_POL"/>
    <property type="match status" value="1"/>
</dbReference>
<keyword evidence="7" id="KW-0227">DNA damage</keyword>
<dbReference type="GO" id="GO:0003905">
    <property type="term" value="F:alkylbase DNA N-glycosylase activity"/>
    <property type="evidence" value="ECO:0007669"/>
    <property type="project" value="UniProtKB-EC"/>
</dbReference>
<dbReference type="SUPFAM" id="SSF50486">
    <property type="entry name" value="FMT C-terminal domain-like"/>
    <property type="match status" value="1"/>
</dbReference>
<comment type="catalytic activity">
    <reaction evidence="1">
        <text>Hydrolysis of alkylated DNA, releasing 3-methyladenine, 3-methylguanine, 7-methylguanine and 7-methyladenine.</text>
        <dbReference type="EC" id="3.2.2.21"/>
    </reaction>
</comment>
<keyword evidence="8" id="KW-0378">Hydrolase</keyword>
<dbReference type="EC" id="3.2.2.21" evidence="5"/>
<dbReference type="InterPro" id="IPR036995">
    <property type="entry name" value="MPG_sf"/>
</dbReference>
<dbReference type="GO" id="GO:0004523">
    <property type="term" value="F:RNA-DNA hybrid ribonuclease activity"/>
    <property type="evidence" value="ECO:0007669"/>
    <property type="project" value="UniProtKB-EC"/>
</dbReference>
<comment type="similarity">
    <text evidence="3">Belongs to the DNA glycosylase MPG family.</text>
</comment>
<dbReference type="GO" id="GO:0003677">
    <property type="term" value="F:DNA binding"/>
    <property type="evidence" value="ECO:0007669"/>
    <property type="project" value="InterPro"/>
</dbReference>
<dbReference type="Gene3D" id="3.10.300.10">
    <property type="entry name" value="Methylpurine-DNA glycosylase (MPG)"/>
    <property type="match status" value="1"/>
</dbReference>
<dbReference type="FunFam" id="3.10.300.10:FF:000001">
    <property type="entry name" value="Putative 3-methyladenine DNA glycosylase"/>
    <property type="match status" value="1"/>
</dbReference>
<evidence type="ECO:0000256" key="15">
    <source>
        <dbReference type="ARBA" id="ARBA00082988"/>
    </source>
</evidence>
<protein>
    <recommendedName>
        <fullName evidence="12">DNA-3-methyladenine glycosylase</fullName>
        <ecNumber evidence="6">3.1.26.4</ecNumber>
        <ecNumber evidence="5">3.2.2.21</ecNumber>
    </recommendedName>
    <alternativeName>
        <fullName evidence="13">3-alkyladenine DNA glycosylase</fullName>
    </alternativeName>
    <alternativeName>
        <fullName evidence="10">3-methyladenine DNA glycosidase</fullName>
    </alternativeName>
    <alternativeName>
        <fullName evidence="15">ADPG</fullName>
    </alternativeName>
    <alternativeName>
        <fullName evidence="14">N-methylpurine-DNA glycosylase</fullName>
    </alternativeName>
</protein>
<evidence type="ECO:0000259" key="17">
    <source>
        <dbReference type="PROSITE" id="PS50878"/>
    </source>
</evidence>
<dbReference type="InterPro" id="IPR003180">
    <property type="entry name" value="MPG"/>
</dbReference>
<dbReference type="Proteomes" id="UP001152803">
    <property type="component" value="Unassembled WGS sequence"/>
</dbReference>
<dbReference type="HAMAP" id="MF_00527">
    <property type="entry name" value="3MGH"/>
    <property type="match status" value="1"/>
</dbReference>
<dbReference type="Pfam" id="PF00078">
    <property type="entry name" value="RVT_1"/>
    <property type="match status" value="1"/>
</dbReference>
<dbReference type="PANTHER" id="PTHR10429:SF0">
    <property type="entry name" value="DNA-3-METHYLADENINE GLYCOSYLASE"/>
    <property type="match status" value="1"/>
</dbReference>
<dbReference type="SUPFAM" id="SSF56672">
    <property type="entry name" value="DNA/RNA polymerases"/>
    <property type="match status" value="1"/>
</dbReference>
<dbReference type="InterPro" id="IPR000477">
    <property type="entry name" value="RT_dom"/>
</dbReference>
<dbReference type="CDD" id="cd00540">
    <property type="entry name" value="AAG"/>
    <property type="match status" value="1"/>
</dbReference>
<comment type="similarity">
    <text evidence="4">Belongs to the beta type-B retroviral polymerase family. HERV class-II K(HML-2) pol subfamily.</text>
</comment>
<dbReference type="Pfam" id="PF02245">
    <property type="entry name" value="Pur_DNA_glyco"/>
    <property type="match status" value="1"/>
</dbReference>
<evidence type="ECO:0000256" key="4">
    <source>
        <dbReference type="ARBA" id="ARBA00010879"/>
    </source>
</evidence>
<dbReference type="InterPro" id="IPR011034">
    <property type="entry name" value="Formyl_transferase-like_C_sf"/>
</dbReference>
<evidence type="ECO:0000256" key="16">
    <source>
        <dbReference type="SAM" id="MobiDB-lite"/>
    </source>
</evidence>
<proteinExistence type="inferred from homology"/>
<evidence type="ECO:0000256" key="5">
    <source>
        <dbReference type="ARBA" id="ARBA00012000"/>
    </source>
</evidence>
<dbReference type="Pfam" id="PF17919">
    <property type="entry name" value="RT_RNaseH_2"/>
    <property type="match status" value="1"/>
</dbReference>
<dbReference type="GO" id="GO:0006284">
    <property type="term" value="P:base-excision repair"/>
    <property type="evidence" value="ECO:0007669"/>
    <property type="project" value="InterPro"/>
</dbReference>
<evidence type="ECO:0000256" key="7">
    <source>
        <dbReference type="ARBA" id="ARBA00022763"/>
    </source>
</evidence>
<evidence type="ECO:0000256" key="3">
    <source>
        <dbReference type="ARBA" id="ARBA00009232"/>
    </source>
</evidence>
<sequence length="588" mass="66690">MEETLGPLRDECCIPYLDDVLCFAKTFDEHVEALRKVLQALQHHGVKLRPEKCELFKQEVRYVGRLVSAEGVKIDPRDLEAVRALTSKIPQTVGDVRKLTGFLGYYRSYVQDFSWIARPMYELLQTTTGKASVPTRGRNTKRPQLLSREPVDWTPEHQEALEQLVSLLTNPPVLAYPDFNQPFTLHTDASDQGLGAVLYQPQDGKLRVVGYSSRTLTPAERNYHLHSGKLEFLALKWAVCEKFRDYLYYAPHFTVYTDNNPLTYVMSTAKLKAVGHRWVGELSDFWFNIKYRPGKLNVDADTLSRLPLDMEKYGITCTEEFSKMPTRKRKLVAERQDGNGSESPPSMKATAPAAESIAETTFTSQYFSNERECYVRLGEKFFDQPCIRLAKAFLGKVLVRRCADGTELRGRVVETEAYLGGEDRASHSAGGRRTQRNAAMFMKPGTVYVYQIYGIYLCMNVSSQEEGAAVLLRSLEPLQGQEVMRGLRGARRREGSRPLKEKELCNGPSKLCQALDIPRHFDQRDLATDAEVWLEGREEEEEETPGVVSAPGIGIQSHGEWATKPLRFYLRGHPCVSVLDKQAERQTP</sequence>
<evidence type="ECO:0000256" key="6">
    <source>
        <dbReference type="ARBA" id="ARBA00012180"/>
    </source>
</evidence>
<comment type="function">
    <text evidence="2">Hydrolysis of the deoxyribose N-glycosidic bond to excise 3-methyladenine, and 7-methylguanine from the damaged DNA polymer formed by alkylation lesions.</text>
</comment>
<accession>A0A9Q1CZN8</accession>
<gene>
    <name evidence="18" type="ORF">COCON_G00205330</name>
</gene>
<dbReference type="InterPro" id="IPR043128">
    <property type="entry name" value="Rev_trsase/Diguanyl_cyclase"/>
</dbReference>
<evidence type="ECO:0000256" key="11">
    <source>
        <dbReference type="ARBA" id="ARBA00066187"/>
    </source>
</evidence>
<dbReference type="PANTHER" id="PTHR10429">
    <property type="entry name" value="DNA-3-METHYLADENINE GLYCOSYLASE"/>
    <property type="match status" value="1"/>
</dbReference>
<dbReference type="OrthoDB" id="6353017at2759"/>
<dbReference type="FunFam" id="3.10.20.370:FF:000001">
    <property type="entry name" value="Retrovirus-related Pol polyprotein from transposon 17.6-like protein"/>
    <property type="match status" value="1"/>
</dbReference>
<evidence type="ECO:0000313" key="18">
    <source>
        <dbReference type="EMBL" id="KAJ8253921.1"/>
    </source>
</evidence>
<evidence type="ECO:0000256" key="14">
    <source>
        <dbReference type="ARBA" id="ARBA00078171"/>
    </source>
</evidence>